<dbReference type="InterPro" id="IPR004017">
    <property type="entry name" value="Cys_rich_dom"/>
</dbReference>
<proteinExistence type="predicted"/>
<dbReference type="GO" id="GO:0005829">
    <property type="term" value="C:cytosol"/>
    <property type="evidence" value="ECO:0007669"/>
    <property type="project" value="TreeGrafter"/>
</dbReference>
<dbReference type="OrthoDB" id="9770306at2"/>
<accession>A0A1T5HTT7</accession>
<dbReference type="KEGG" id="asx:CDL62_14405"/>
<gene>
    <name evidence="2" type="ORF">SAMN03080601_03398</name>
</gene>
<feature type="domain" description="Cysteine-rich" evidence="1">
    <location>
        <begin position="4"/>
        <end position="83"/>
    </location>
</feature>
<keyword evidence="3" id="KW-1185">Reference proteome</keyword>
<sequence length="239" mass="26925">MKVELYIPCFINEMFPRIGFDMIKTLEKADVEVNYNPEQTCCGQPFYNSGYWKHSEKMAEKFLTDFSGNVPIIVPSASCAGFIKNHYSKIFENKPDMLQGLSKVTKNVIEYTDFLVNHIKMTSFGAEFPYKVTYHDGCSALRDYGIKEEPRILLSNVKNLELVEMEETDTCCGFGGTFMVKFPAVSVAMAEQKLEHAINTGADYIVSSEASCFINLNSVIEKRKLPIKTAHIASVLASF</sequence>
<feature type="domain" description="Cysteine-rich" evidence="1">
    <location>
        <begin position="132"/>
        <end position="216"/>
    </location>
</feature>
<dbReference type="PANTHER" id="PTHR30296:SF0">
    <property type="entry name" value="LACTATE UTILIZATION PROTEIN A"/>
    <property type="match status" value="1"/>
</dbReference>
<protein>
    <submittedName>
        <fullName evidence="2">L-lactate dehydrogenase complex protein LldE</fullName>
    </submittedName>
</protein>
<dbReference type="RefSeq" id="WP_079559054.1">
    <property type="nucleotide sequence ID" value="NZ_CP021904.1"/>
</dbReference>
<dbReference type="Proteomes" id="UP000191055">
    <property type="component" value="Unassembled WGS sequence"/>
</dbReference>
<dbReference type="Pfam" id="PF02754">
    <property type="entry name" value="CCG"/>
    <property type="match status" value="2"/>
</dbReference>
<name>A0A1T5HTT7_9BACT</name>
<dbReference type="AlphaFoldDB" id="A0A1T5HTT7"/>
<evidence type="ECO:0000313" key="2">
    <source>
        <dbReference type="EMBL" id="SKC24105.1"/>
    </source>
</evidence>
<dbReference type="GO" id="GO:0016491">
    <property type="term" value="F:oxidoreductase activity"/>
    <property type="evidence" value="ECO:0007669"/>
    <property type="project" value="UniProtKB-ARBA"/>
</dbReference>
<reference evidence="2 3" key="1">
    <citation type="submission" date="2017-02" db="EMBL/GenBank/DDBJ databases">
        <authorList>
            <person name="Peterson S.W."/>
        </authorList>
    </citation>
    <scope>NUCLEOTIDE SEQUENCE [LARGE SCALE GENOMIC DNA]</scope>
    <source>
        <strain evidence="2 3">DSM 24412</strain>
    </source>
</reference>
<organism evidence="2 3">
    <name type="scientific">Alkalitalea saponilacus</name>
    <dbReference type="NCBI Taxonomy" id="889453"/>
    <lineage>
        <taxon>Bacteria</taxon>
        <taxon>Pseudomonadati</taxon>
        <taxon>Bacteroidota</taxon>
        <taxon>Bacteroidia</taxon>
        <taxon>Marinilabiliales</taxon>
        <taxon>Marinilabiliaceae</taxon>
        <taxon>Alkalitalea</taxon>
    </lineage>
</organism>
<dbReference type="STRING" id="889453.SAMN03080601_03398"/>
<evidence type="ECO:0000313" key="3">
    <source>
        <dbReference type="Proteomes" id="UP000191055"/>
    </source>
</evidence>
<dbReference type="EMBL" id="FUYV01000030">
    <property type="protein sequence ID" value="SKC24105.1"/>
    <property type="molecule type" value="Genomic_DNA"/>
</dbReference>
<dbReference type="PANTHER" id="PTHR30296">
    <property type="entry name" value="UNCHARACTERIZED PROTEIN YKGE"/>
    <property type="match status" value="1"/>
</dbReference>
<evidence type="ECO:0000259" key="1">
    <source>
        <dbReference type="Pfam" id="PF02754"/>
    </source>
</evidence>